<dbReference type="Gene3D" id="3.90.75.20">
    <property type="match status" value="1"/>
</dbReference>
<dbReference type="InterPro" id="IPR003615">
    <property type="entry name" value="HNH_nuc"/>
</dbReference>
<proteinExistence type="predicted"/>
<dbReference type="Proteomes" id="UP000010999">
    <property type="component" value="Segment"/>
</dbReference>
<gene>
    <name evidence="2" type="ORF">phiTE_007</name>
</gene>
<reference evidence="2 3" key="2">
    <citation type="journal article" date="2012" name="PLoS Genet.">
        <title>Viral evasion of a bacterial suicide system by RNA-based molecular mimicry enables infectious altruism.</title>
        <authorList>
            <person name="Blower T.R."/>
            <person name="Evans T.J."/>
            <person name="Przybilski R."/>
            <person name="Fineran P.C."/>
            <person name="Salmond G.P."/>
        </authorList>
    </citation>
    <scope>NUCLEOTIDE SEQUENCE [LARGE SCALE GENOMIC DNA]</scope>
</reference>
<dbReference type="RefSeq" id="YP_007392469.1">
    <property type="nucleotide sequence ID" value="NC_020201.1"/>
</dbReference>
<keyword evidence="3" id="KW-1185">Reference proteome</keyword>
<protein>
    <recommendedName>
        <fullName evidence="1">HNH nuclease domain-containing protein</fullName>
    </recommendedName>
</protein>
<dbReference type="EMBL" id="JQ015307">
    <property type="protein sequence ID" value="AEZ66173.1"/>
    <property type="molecule type" value="Genomic_DNA"/>
</dbReference>
<sequence>MGNQQERQLTSIPDFKGYYFCEDGHIYSDRRGKIKRLKEHKHGGKTKKIYYRVKLWDKCYLVHRLIGAFIAGRKLLPDEHVNHLDGDTENNKPLNLEIVSHKGNVEHAVKNKLYCSGEEWYIARGKL</sequence>
<dbReference type="OrthoDB" id="28999at10239"/>
<dbReference type="KEGG" id="vg:14515202"/>
<dbReference type="GeneID" id="14515202"/>
<evidence type="ECO:0000259" key="1">
    <source>
        <dbReference type="Pfam" id="PF13392"/>
    </source>
</evidence>
<evidence type="ECO:0000313" key="3">
    <source>
        <dbReference type="Proteomes" id="UP000010999"/>
    </source>
</evidence>
<organism evidence="2 3">
    <name type="scientific">Pectobacterium phage phiTE</name>
    <dbReference type="NCBI Taxonomy" id="1116482"/>
    <lineage>
        <taxon>Viruses</taxon>
        <taxon>Duplodnaviria</taxon>
        <taxon>Heunggongvirae</taxon>
        <taxon>Uroviricota</taxon>
        <taxon>Caudoviricetes</taxon>
        <taxon>Vequintavirinae</taxon>
        <taxon>Certrevirus</taxon>
        <taxon>Certrevirus phiTE</taxon>
    </lineage>
</organism>
<feature type="domain" description="HNH nuclease" evidence="1">
    <location>
        <begin position="60"/>
        <end position="104"/>
    </location>
</feature>
<dbReference type="SUPFAM" id="SSF54060">
    <property type="entry name" value="His-Me finger endonucleases"/>
    <property type="match status" value="1"/>
</dbReference>
<evidence type="ECO:0000313" key="2">
    <source>
        <dbReference type="EMBL" id="AEZ66173.1"/>
    </source>
</evidence>
<accession>K9L456</accession>
<dbReference type="InterPro" id="IPR044925">
    <property type="entry name" value="His-Me_finger_sf"/>
</dbReference>
<reference evidence="3" key="1">
    <citation type="submission" date="2011-11" db="EMBL/GenBank/DDBJ databases">
        <title>Escape from toxin-antitoxin mediated abortive infection can occur by recombination within a generalized transducing phage of Pectobacterium atrosepticum.</title>
        <authorList>
            <person name="Blower T.R."/>
            <person name="Evans T.J."/>
            <person name="Przybilski R."/>
            <person name="Fineran P.C."/>
            <person name="Salmond G.P.C."/>
        </authorList>
    </citation>
    <scope>NUCLEOTIDE SEQUENCE [LARGE SCALE GENOMIC DNA]</scope>
</reference>
<name>K9L456_9CAUD</name>
<dbReference type="Pfam" id="PF13392">
    <property type="entry name" value="HNH_3"/>
    <property type="match status" value="1"/>
</dbReference>